<dbReference type="Proteomes" id="UP001303473">
    <property type="component" value="Unassembled WGS sequence"/>
</dbReference>
<proteinExistence type="predicted"/>
<evidence type="ECO:0000313" key="2">
    <source>
        <dbReference type="EMBL" id="KAK3936721.1"/>
    </source>
</evidence>
<organism evidence="2 3">
    <name type="scientific">Diplogelasinospora grovesii</name>
    <dbReference type="NCBI Taxonomy" id="303347"/>
    <lineage>
        <taxon>Eukaryota</taxon>
        <taxon>Fungi</taxon>
        <taxon>Dikarya</taxon>
        <taxon>Ascomycota</taxon>
        <taxon>Pezizomycotina</taxon>
        <taxon>Sordariomycetes</taxon>
        <taxon>Sordariomycetidae</taxon>
        <taxon>Sordariales</taxon>
        <taxon>Diplogelasinosporaceae</taxon>
        <taxon>Diplogelasinospora</taxon>
    </lineage>
</organism>
<dbReference type="AlphaFoldDB" id="A0AAN6N062"/>
<feature type="compositionally biased region" description="Basic and acidic residues" evidence="1">
    <location>
        <begin position="328"/>
        <end position="354"/>
    </location>
</feature>
<keyword evidence="3" id="KW-1185">Reference proteome</keyword>
<protein>
    <submittedName>
        <fullName evidence="2">Uncharacterized protein</fullName>
    </submittedName>
</protein>
<reference evidence="3" key="1">
    <citation type="journal article" date="2023" name="Mol. Phylogenet. Evol.">
        <title>Genome-scale phylogeny and comparative genomics of the fungal order Sordariales.</title>
        <authorList>
            <person name="Hensen N."/>
            <person name="Bonometti L."/>
            <person name="Westerberg I."/>
            <person name="Brannstrom I.O."/>
            <person name="Guillou S."/>
            <person name="Cros-Aarteil S."/>
            <person name="Calhoun S."/>
            <person name="Haridas S."/>
            <person name="Kuo A."/>
            <person name="Mondo S."/>
            <person name="Pangilinan J."/>
            <person name="Riley R."/>
            <person name="LaButti K."/>
            <person name="Andreopoulos B."/>
            <person name="Lipzen A."/>
            <person name="Chen C."/>
            <person name="Yan M."/>
            <person name="Daum C."/>
            <person name="Ng V."/>
            <person name="Clum A."/>
            <person name="Steindorff A."/>
            <person name="Ohm R.A."/>
            <person name="Martin F."/>
            <person name="Silar P."/>
            <person name="Natvig D.O."/>
            <person name="Lalanne C."/>
            <person name="Gautier V."/>
            <person name="Ament-Velasquez S.L."/>
            <person name="Kruys A."/>
            <person name="Hutchinson M.I."/>
            <person name="Powell A.J."/>
            <person name="Barry K."/>
            <person name="Miller A.N."/>
            <person name="Grigoriev I.V."/>
            <person name="Debuchy R."/>
            <person name="Gladieux P."/>
            <person name="Hiltunen Thoren M."/>
            <person name="Johannesson H."/>
        </authorList>
    </citation>
    <scope>NUCLEOTIDE SEQUENCE [LARGE SCALE GENOMIC DNA]</scope>
    <source>
        <strain evidence="3">CBS 340.73</strain>
    </source>
</reference>
<evidence type="ECO:0000256" key="1">
    <source>
        <dbReference type="SAM" id="MobiDB-lite"/>
    </source>
</evidence>
<name>A0AAN6N062_9PEZI</name>
<gene>
    <name evidence="2" type="ORF">QBC46DRAFT_452540</name>
</gene>
<accession>A0AAN6N062</accession>
<sequence length="354" mass="40002">MKSLATKLSRGGCIWGPQRRRKARRHFIQNAIEATLSARHGRGMDRYYQDYTKNPRISRAISWAFLLRDTRLCHRDEALRAAADSDYHSSPDIRWRFLQHCVSVALHAFDDLATATNLDFMERTEPEFSTPPWMKGTYRQIRNMSFSPKDNIEKCISLLDCGPKPDAVPFGSFEDERIKDCLLRCPLFSHGNELDIAVVKEHIRSCTPVTYPDMERLRPVLFTLSDTEPLIACVPENDMLVFLCSCAFLHAVDAVICDWAASSEGSAIYRQTLQGFREKETMQQTSLRVLALFSFGQVPGVQDLWGAGSWRCMTDGIRTSGGSISYRDAGEDGQEQRGGEKGQGKDDQGLSKDD</sequence>
<comment type="caution">
    <text evidence="2">The sequence shown here is derived from an EMBL/GenBank/DDBJ whole genome shotgun (WGS) entry which is preliminary data.</text>
</comment>
<dbReference type="EMBL" id="MU853875">
    <property type="protein sequence ID" value="KAK3936721.1"/>
    <property type="molecule type" value="Genomic_DNA"/>
</dbReference>
<feature type="region of interest" description="Disordered" evidence="1">
    <location>
        <begin position="323"/>
        <end position="354"/>
    </location>
</feature>
<evidence type="ECO:0000313" key="3">
    <source>
        <dbReference type="Proteomes" id="UP001303473"/>
    </source>
</evidence>